<reference evidence="1 2" key="1">
    <citation type="journal article" date="2005" name="Proc. Natl. Acad. Sci. U.S.A.">
        <title>The players in a mutualistic symbiosis: insects, bacteria, viruses, and virulence genes.</title>
        <authorList>
            <person name="Moran N.A."/>
            <person name="Degnan P.H."/>
            <person name="Santos S.R."/>
            <person name="Dunbar H.E."/>
            <person name="Ochman H."/>
        </authorList>
    </citation>
    <scope>NUCLEOTIDE SEQUENCE</scope>
    <source>
        <strain evidence="1">T5A</strain>
    </source>
</reference>
<dbReference type="Proteomes" id="UP000002726">
    <property type="component" value="Segment"/>
</dbReference>
<sequence>MTLFKSIIVTLSFILLAGNSYAMQKCISGGVVSAIQIGQSSDIGPNCPDDGNCIYFEYKEYGNKNKQQHFVERLTNLNDGGKGQAMYDMLKTSLLTGVKINAWSSTNQCYGSPQNYSVDVIGLQQ</sequence>
<reference evidence="1 2" key="2">
    <citation type="journal article" date="2008" name="Appl. Environ. Microbiol.">
        <title>Diverse phage-encoded toxins in a protective insect endosymbiont.</title>
        <authorList>
            <person name="Degnan P.H."/>
            <person name="Moran N.A."/>
        </authorList>
    </citation>
    <scope>NUCLEOTIDE SEQUENCE</scope>
    <source>
        <strain evidence="1">T5A</strain>
    </source>
</reference>
<name>B6SCU6_9CAUD</name>
<dbReference type="GeneID" id="7020948"/>
<dbReference type="EMBL" id="EU794049">
    <property type="protein sequence ID" value="ACJ10169.1"/>
    <property type="molecule type" value="Genomic_DNA"/>
</dbReference>
<dbReference type="RefSeq" id="YP_002308520.1">
    <property type="nucleotide sequence ID" value="NC_011551.1"/>
</dbReference>
<organism evidence="1 2">
    <name type="scientific">Bacteriophage APSE-2</name>
    <dbReference type="NCBI Taxonomy" id="340054"/>
    <lineage>
        <taxon>Viruses</taxon>
        <taxon>Duplodnaviria</taxon>
        <taxon>Heunggongvirae</taxon>
        <taxon>Uroviricota</taxon>
        <taxon>Caudoviricetes</taxon>
        <taxon>Sendosyvirus</taxon>
        <taxon>Sendosyvirus APSE2</taxon>
    </lineage>
</organism>
<evidence type="ECO:0000313" key="2">
    <source>
        <dbReference type="Proteomes" id="UP000002726"/>
    </source>
</evidence>
<evidence type="ECO:0000313" key="1">
    <source>
        <dbReference type="EMBL" id="ACJ10169.1"/>
    </source>
</evidence>
<accession>B6SCU6</accession>
<keyword evidence="2" id="KW-1185">Reference proteome</keyword>
<dbReference type="KEGG" id="vg:7020948"/>
<proteinExistence type="predicted"/>
<protein>
    <submittedName>
        <fullName evidence="1">Uncharacterized protein B</fullName>
    </submittedName>
</protein>
<gene>
    <name evidence="1" type="primary">B</name>
    <name evidence="1" type="ORF">APSE207</name>
</gene>